<dbReference type="RefSeq" id="WP_131071643.1">
    <property type="nucleotide sequence ID" value="NZ_CP049362.1"/>
</dbReference>
<name>A0ABX8SVC6_9BURK</name>
<dbReference type="EMBL" id="CP049362">
    <property type="protein sequence ID" value="QXX78853.1"/>
    <property type="molecule type" value="Genomic_DNA"/>
</dbReference>
<protein>
    <recommendedName>
        <fullName evidence="3">DUF2946 domain-containing protein</fullName>
    </recommendedName>
</protein>
<evidence type="ECO:0008006" key="3">
    <source>
        <dbReference type="Google" id="ProtNLM"/>
    </source>
</evidence>
<gene>
    <name evidence="1" type="ORF">FE795_07395</name>
</gene>
<accession>A0ABX8SVC6</accession>
<proteinExistence type="predicted"/>
<sequence length="140" mass="15097">MSMRALGPRLVCRKLGVWQILFCLAVLACVGRAFIPAGYMPASPSHSKGFAITFCTASHSPPTLWIDLPDQEGQADPDTPHPEQDCPFGMAVSAALLPALDAPALHNLMRYRVVLLDDTHRAWSPLLAQGPPLGSRAPPF</sequence>
<reference evidence="1 2" key="1">
    <citation type="submission" date="2020-02" db="EMBL/GenBank/DDBJ databases">
        <title>Partial ammonium oxidation to N2 by heterotrophic bacteria.</title>
        <authorList>
            <person name="Wu M."/>
        </authorList>
    </citation>
    <scope>NUCLEOTIDE SEQUENCE [LARGE SCALE GENOMIC DNA]</scope>
    <source>
        <strain evidence="1 2">HO-1</strain>
    </source>
</reference>
<dbReference type="Proteomes" id="UP000826050">
    <property type="component" value="Chromosome"/>
</dbReference>
<evidence type="ECO:0000313" key="2">
    <source>
        <dbReference type="Proteomes" id="UP000826050"/>
    </source>
</evidence>
<dbReference type="PROSITE" id="PS51257">
    <property type="entry name" value="PROKAR_LIPOPROTEIN"/>
    <property type="match status" value="1"/>
</dbReference>
<keyword evidence="2" id="KW-1185">Reference proteome</keyword>
<organism evidence="1 2">
    <name type="scientific">Alcaligenes ammonioxydans</name>
    <dbReference type="NCBI Taxonomy" id="2582914"/>
    <lineage>
        <taxon>Bacteria</taxon>
        <taxon>Pseudomonadati</taxon>
        <taxon>Pseudomonadota</taxon>
        <taxon>Betaproteobacteria</taxon>
        <taxon>Burkholderiales</taxon>
        <taxon>Alcaligenaceae</taxon>
        <taxon>Alcaligenes</taxon>
    </lineage>
</organism>
<evidence type="ECO:0000313" key="1">
    <source>
        <dbReference type="EMBL" id="QXX78853.1"/>
    </source>
</evidence>